<dbReference type="Proteomes" id="UP000029734">
    <property type="component" value="Unassembled WGS sequence"/>
</dbReference>
<protein>
    <submittedName>
        <fullName evidence="1">Uncharacterized protein</fullName>
    </submittedName>
</protein>
<name>A0A098MF42_9BACL</name>
<keyword evidence="2" id="KW-1185">Reference proteome</keyword>
<evidence type="ECO:0000313" key="2">
    <source>
        <dbReference type="Proteomes" id="UP000029734"/>
    </source>
</evidence>
<proteinExistence type="predicted"/>
<dbReference type="EMBL" id="JQCR01000001">
    <property type="protein sequence ID" value="KGE20676.1"/>
    <property type="molecule type" value="Genomic_DNA"/>
</dbReference>
<dbReference type="AlphaFoldDB" id="A0A098MF42"/>
<sequence length="79" mass="8967">MENYQKIIKDLDESGIYDKVRDRLSNSTIIAISALKEKDLDPRNDDFLFALINTVSVEAVRQAVAISVKILEQQLNQDS</sequence>
<accession>A0A098MF42</accession>
<evidence type="ECO:0000313" key="1">
    <source>
        <dbReference type="EMBL" id="KGE20676.1"/>
    </source>
</evidence>
<reference evidence="1 2" key="2">
    <citation type="submission" date="2014-10" db="EMBL/GenBank/DDBJ databases">
        <title>Comparative genomics of the Paenibacillus odorifer group.</title>
        <authorList>
            <person name="Tsai Y.-C."/>
            <person name="Martin N."/>
            <person name="Korlach J."/>
            <person name="Wiedmann M."/>
        </authorList>
    </citation>
    <scope>NUCLEOTIDE SEQUENCE [LARGE SCALE GENOMIC DNA]</scope>
    <source>
        <strain evidence="1 2">DSM 18334</strain>
    </source>
</reference>
<dbReference type="RefSeq" id="WP_036647271.1">
    <property type="nucleotide sequence ID" value="NZ_JQCR01000001.1"/>
</dbReference>
<comment type="caution">
    <text evidence="1">The sequence shown here is derived from an EMBL/GenBank/DDBJ whole genome shotgun (WGS) entry which is preliminary data.</text>
</comment>
<organism evidence="1 2">
    <name type="scientific">Paenibacillus wynnii</name>
    <dbReference type="NCBI Taxonomy" id="268407"/>
    <lineage>
        <taxon>Bacteria</taxon>
        <taxon>Bacillati</taxon>
        <taxon>Bacillota</taxon>
        <taxon>Bacilli</taxon>
        <taxon>Bacillales</taxon>
        <taxon>Paenibacillaceae</taxon>
        <taxon>Paenibacillus</taxon>
    </lineage>
</organism>
<dbReference type="STRING" id="268407.PWYN_00290"/>
<reference evidence="1 2" key="1">
    <citation type="submission" date="2014-08" db="EMBL/GenBank/DDBJ databases">
        <authorList>
            <person name="den Bakker H.C."/>
        </authorList>
    </citation>
    <scope>NUCLEOTIDE SEQUENCE [LARGE SCALE GENOMIC DNA]</scope>
    <source>
        <strain evidence="1 2">DSM 18334</strain>
    </source>
</reference>
<gene>
    <name evidence="1" type="ORF">PWYN_00290</name>
</gene>